<dbReference type="InterPro" id="IPR013431">
    <property type="entry name" value="Delta_60_rpt"/>
</dbReference>
<sequence>MTLKLQFLLVIFFSLITNINAQQGKLDTTFNTYDNGLSGDGFNNTVRTLAMQTDGNLIVGGDFLSFNGKPLSYLTRLKTDGTIDEDFNTGSGFNGKVYSSHIQEDGKIIVGGNFTSYNGVVSGRLIRLNTDGSQDITFNTSIAAGTGIVNQITQQPDGKIILVGSFTKYNGITVNRIARILPDGNLDPDFLTGSGALTNINCVQIQSDGKIIVAGSFIKFNGVDINRIIRLNPDGSLDLTFHVGSAFNEEIHTMVLQPDGKIILGGEFTDYNGSVANRIIRLNPDGTMDSGFLSGTGFNNGSVYILKIDAFGNIMVGGSFTDLYNEMEVNRLILLNSDGTVKPDFDTGAGPGSASVYSLENSTDGAWYIGGSFSVFDSQNQGKLAKTDANGIHDMSYLSAGVGFDNSVLKIVPLSDDKIMVFGNFSKFNGMPSAKIARILPNGDLDNTFNSAQSGANNAIKTATQQLDGKMIIAGSFTSYNNTICNRIARILADGSIDNSFISGSGFNGQVFSVAIQSDQKILAVGNFTKYNSITSGRIVRLMPDGTIDLSFNTATGANGIIDAIVVQSDGKIILGGRFDTFNGIPYSRLIRLNADGSVDNSFSVGIGFDKNVYALDLQSDGKIIVGGSFLNYNGVSKKRILRLNSDGSLDETFNSGTGFSNGDVRNVLVQPDDRILIGGSFSGNYNGIASLRLLRLSSGGVLDSSFSVNLNSTLYTMAFMADDKLIIGGNFNSVSGITKHRIARLKLCNNSSKWNGSDWSNGLPSAGKELTFEEDYVFSNSVNACSCSINSAKTVTISSGKTLGLSFNYSGSGILVLEDTASLYQSDDEMVNTGIIYLKRKTTPIRKFDYTYWSSPVENQKLIDVSPTTLPDKFFSFNPDVNYWAEEISAAPMTIARGYIIRGPQEFSTTAPEKYEAVFKGIPNNGKIKTPIGIADSFNLIGNPYPSALDADVFLEANSDSIKGTLYFWTHNTPLTNNKYASADYAVYNLLGGVGTTQAQASGENKTLPDGKIASAQSFFIQSAIAGEVKFENSMRIIEQNSSFFKPAKSTKKNKTVEKSRIWLNLTNEENAFKQLLIGYIEGATNGYDLAFDGESFNGNKYIDFYSFNEEKNWAIQGREFPFKDSDEVALGYKTEINGKFTISIDHLDKILAGQSVYIEDKDKMILHDLKKEPYIFSTEKGIFNNRFVLKFSHKTLNTIEVFKNSKDIMIYQEKGNLIIESDDSTIQKIQVYDSSGKLILEQNTNQNSITISNLKQKNQLLILKIKTENALNTEKIIY</sequence>
<protein>
    <submittedName>
        <fullName evidence="2">Calcium-binding protein</fullName>
    </submittedName>
</protein>
<keyword evidence="1" id="KW-0732">Signal</keyword>
<dbReference type="PANTHER" id="PTHR42754">
    <property type="entry name" value="ENDOGLUCANASE"/>
    <property type="match status" value="1"/>
</dbReference>
<dbReference type="EMBL" id="QJHK01000011">
    <property type="protein sequence ID" value="PXY40355.1"/>
    <property type="molecule type" value="Genomic_DNA"/>
</dbReference>
<proteinExistence type="predicted"/>
<dbReference type="AlphaFoldDB" id="A0A2V4BMX6"/>
<dbReference type="Proteomes" id="UP000247903">
    <property type="component" value="Unassembled WGS sequence"/>
</dbReference>
<dbReference type="NCBIfam" id="TIGR02608">
    <property type="entry name" value="delta_60_rpt"/>
    <property type="match status" value="11"/>
</dbReference>
<gene>
    <name evidence="2" type="ORF">DMB65_13610</name>
</gene>
<evidence type="ECO:0000313" key="3">
    <source>
        <dbReference type="Proteomes" id="UP000247903"/>
    </source>
</evidence>
<keyword evidence="3" id="KW-1185">Reference proteome</keyword>
<dbReference type="PANTHER" id="PTHR42754:SF1">
    <property type="entry name" value="LIPOPROTEIN"/>
    <property type="match status" value="1"/>
</dbReference>
<dbReference type="Pfam" id="PF17164">
    <property type="entry name" value="DUF5122"/>
    <property type="match status" value="13"/>
</dbReference>
<reference evidence="2 3" key="1">
    <citation type="submission" date="2018-05" db="EMBL/GenBank/DDBJ databases">
        <title>Flavobacterium sp. strain IMCC34759, incomplete genome.</title>
        <authorList>
            <person name="Joung Y."/>
            <person name="Cho J."/>
        </authorList>
    </citation>
    <scope>NUCLEOTIDE SEQUENCE [LARGE SCALE GENOMIC DNA]</scope>
    <source>
        <strain evidence="2 3">IMCC34759</strain>
    </source>
</reference>
<evidence type="ECO:0000313" key="2">
    <source>
        <dbReference type="EMBL" id="PXY40355.1"/>
    </source>
</evidence>
<accession>A0A2V4BMX6</accession>
<feature type="signal peptide" evidence="1">
    <location>
        <begin position="1"/>
        <end position="21"/>
    </location>
</feature>
<dbReference type="RefSeq" id="WP_110307179.1">
    <property type="nucleotide sequence ID" value="NZ_QJHK01000011.1"/>
</dbReference>
<evidence type="ECO:0000256" key="1">
    <source>
        <dbReference type="SAM" id="SignalP"/>
    </source>
</evidence>
<dbReference type="OrthoDB" id="9805017at2"/>
<feature type="chain" id="PRO_5015998268" evidence="1">
    <location>
        <begin position="22"/>
        <end position="1280"/>
    </location>
</feature>
<dbReference type="SUPFAM" id="SSF101898">
    <property type="entry name" value="NHL repeat"/>
    <property type="match status" value="2"/>
</dbReference>
<organism evidence="2 3">
    <name type="scientific">Flavobacterium cheongpyeongense</name>
    <dbReference type="NCBI Taxonomy" id="2212651"/>
    <lineage>
        <taxon>Bacteria</taxon>
        <taxon>Pseudomonadati</taxon>
        <taxon>Bacteroidota</taxon>
        <taxon>Flavobacteriia</taxon>
        <taxon>Flavobacteriales</taxon>
        <taxon>Flavobacteriaceae</taxon>
        <taxon>Flavobacterium</taxon>
    </lineage>
</organism>
<name>A0A2V4BMX6_9FLAO</name>
<comment type="caution">
    <text evidence="2">The sequence shown here is derived from an EMBL/GenBank/DDBJ whole genome shotgun (WGS) entry which is preliminary data.</text>
</comment>
<dbReference type="Gene3D" id="2.80.10.50">
    <property type="match status" value="7"/>
</dbReference>